<dbReference type="InterPro" id="IPR038765">
    <property type="entry name" value="Papain-like_cys_pep_sf"/>
</dbReference>
<feature type="region of interest" description="Disordered" evidence="1">
    <location>
        <begin position="110"/>
        <end position="142"/>
    </location>
</feature>
<protein>
    <recommendedName>
        <fullName evidence="2">OTU domain-containing protein</fullName>
    </recommendedName>
</protein>
<evidence type="ECO:0000313" key="3">
    <source>
        <dbReference type="EMBL" id="TPX46132.1"/>
    </source>
</evidence>
<sequence>MVRVNYLQRAVYQDPYTNELLIIANYPIFNQGRLHLPNQNNSIDNRPAQSLPGRRIPVADTPHTRNISATPLSLYPHSDISYTPKSFASRNDNETDDPIRISTYNEFKDDTGLSCRNENRSNRGDGRSRFSAATGGDTSPRDELFRSLSEAEFVIRDTAGSGDCLFEALADQVQEPGWSRSRHVELRQRIANHIFAHPSLYQDIVVMSADTTSEAPTEEESEAIFNNYVDRISRLGELGDAICIVAFTRLFCREVVVHILDTKSHELGYMKFDVPDDVVGRRGRTCHLGWYPSANGMESGNHYFSVLPPSHCHF</sequence>
<dbReference type="GO" id="GO:0004843">
    <property type="term" value="F:cysteine-type deubiquitinase activity"/>
    <property type="evidence" value="ECO:0007669"/>
    <property type="project" value="TreeGrafter"/>
</dbReference>
<accession>A0A507D3U0</accession>
<dbReference type="AlphaFoldDB" id="A0A507D3U0"/>
<dbReference type="InterPro" id="IPR003323">
    <property type="entry name" value="OTU_dom"/>
</dbReference>
<feature type="compositionally biased region" description="Basic and acidic residues" evidence="1">
    <location>
        <begin position="110"/>
        <end position="128"/>
    </location>
</feature>
<evidence type="ECO:0000259" key="2">
    <source>
        <dbReference type="PROSITE" id="PS50802"/>
    </source>
</evidence>
<dbReference type="PROSITE" id="PS50802">
    <property type="entry name" value="OTU"/>
    <property type="match status" value="1"/>
</dbReference>
<dbReference type="PANTHER" id="PTHR12419">
    <property type="entry name" value="OTU DOMAIN CONTAINING PROTEIN"/>
    <property type="match status" value="1"/>
</dbReference>
<dbReference type="GO" id="GO:0016579">
    <property type="term" value="P:protein deubiquitination"/>
    <property type="evidence" value="ECO:0007669"/>
    <property type="project" value="TreeGrafter"/>
</dbReference>
<dbReference type="Proteomes" id="UP000320475">
    <property type="component" value="Unassembled WGS sequence"/>
</dbReference>
<dbReference type="Gene3D" id="3.90.70.80">
    <property type="match status" value="1"/>
</dbReference>
<proteinExistence type="predicted"/>
<dbReference type="CDD" id="cd22758">
    <property type="entry name" value="OTU_232R-like"/>
    <property type="match status" value="1"/>
</dbReference>
<name>A0A507D3U0_9FUNG</name>
<dbReference type="VEuPathDB" id="FungiDB:SeMB42_g00755"/>
<dbReference type="InterPro" id="IPR050704">
    <property type="entry name" value="Peptidase_C85-like"/>
</dbReference>
<dbReference type="SUPFAM" id="SSF54001">
    <property type="entry name" value="Cysteine proteinases"/>
    <property type="match status" value="1"/>
</dbReference>
<dbReference type="OrthoDB" id="415023at2759"/>
<evidence type="ECO:0000313" key="4">
    <source>
        <dbReference type="Proteomes" id="UP000320475"/>
    </source>
</evidence>
<dbReference type="Pfam" id="PF02338">
    <property type="entry name" value="OTU"/>
    <property type="match status" value="1"/>
</dbReference>
<organism evidence="3 4">
    <name type="scientific">Synchytrium endobioticum</name>
    <dbReference type="NCBI Taxonomy" id="286115"/>
    <lineage>
        <taxon>Eukaryota</taxon>
        <taxon>Fungi</taxon>
        <taxon>Fungi incertae sedis</taxon>
        <taxon>Chytridiomycota</taxon>
        <taxon>Chytridiomycota incertae sedis</taxon>
        <taxon>Chytridiomycetes</taxon>
        <taxon>Synchytriales</taxon>
        <taxon>Synchytriaceae</taxon>
        <taxon>Synchytrium</taxon>
    </lineage>
</organism>
<gene>
    <name evidence="3" type="ORF">SeLEV6574_g03390</name>
</gene>
<dbReference type="PANTHER" id="PTHR12419:SF7">
    <property type="entry name" value="OTU DOMAIN-CONTAINING PROTEIN 3"/>
    <property type="match status" value="1"/>
</dbReference>
<evidence type="ECO:0000256" key="1">
    <source>
        <dbReference type="SAM" id="MobiDB-lite"/>
    </source>
</evidence>
<dbReference type="EMBL" id="QEAM01000113">
    <property type="protein sequence ID" value="TPX46132.1"/>
    <property type="molecule type" value="Genomic_DNA"/>
</dbReference>
<feature type="domain" description="OTU" evidence="2">
    <location>
        <begin position="153"/>
        <end position="309"/>
    </location>
</feature>
<reference evidence="3 4" key="1">
    <citation type="journal article" date="2019" name="Sci. Rep.">
        <title>Comparative genomics of chytrid fungi reveal insights into the obligate biotrophic and pathogenic lifestyle of Synchytrium endobioticum.</title>
        <authorList>
            <person name="van de Vossenberg B.T.L.H."/>
            <person name="Warris S."/>
            <person name="Nguyen H.D.T."/>
            <person name="van Gent-Pelzer M.P.E."/>
            <person name="Joly D.L."/>
            <person name="van de Geest H.C."/>
            <person name="Bonants P.J.M."/>
            <person name="Smith D.S."/>
            <person name="Levesque C.A."/>
            <person name="van der Lee T.A.J."/>
        </authorList>
    </citation>
    <scope>NUCLEOTIDE SEQUENCE [LARGE SCALE GENOMIC DNA]</scope>
    <source>
        <strain evidence="3 4">LEV6574</strain>
    </source>
</reference>
<comment type="caution">
    <text evidence="3">The sequence shown here is derived from an EMBL/GenBank/DDBJ whole genome shotgun (WGS) entry which is preliminary data.</text>
</comment>